<dbReference type="AlphaFoldDB" id="A0A9Q0CKJ3"/>
<feature type="short sequence motif" description="VHIID" evidence="3">
    <location>
        <begin position="379"/>
        <end position="383"/>
    </location>
</feature>
<dbReference type="PANTHER" id="PTHR31636">
    <property type="entry name" value="OSJNBA0084A10.13 PROTEIN-RELATED"/>
    <property type="match status" value="1"/>
</dbReference>
<protein>
    <recommendedName>
        <fullName evidence="6">GRAS family transcription factor</fullName>
    </recommendedName>
</protein>
<sequence>MVLPEENNAFPVKLDGGNTFIDSTGHTNISHCIHEKYQNNQNEFMLYPTLDYINRILLEDIDEPFSEYQDVAALSDIEKPLYDIVGEKYPSSPNSPLVVSQSKSNHNSNICILNKQIIPKSTNTSLTQDSGNESLLAKEFQRGVEEGQKFLPNINNLTIDLQVSRLSPDTAQKKKISEIELEEENVHGLVSKPKTRKSSSDANLNILERRNSKMSMFSTEEITRDEMYDKVLLYHGEESVKEEISRLREIRKCQVNPHCNQKENLEENIDLESLLVECSEAVALGNCKMAEELIKDLRKHASPVGSGTQRLACILTDGLEARLAGTGSESYRRLVNRQISTREILKAYHMNISASPLLRISYCFANDYICKVAEDASRIHIVDFGITFGFQWPPLIQALAKRRGGAPKLRITGIDLPQPGFRPAERLKQIGVRLEDYAKSFEVPFEYQCIASSWESICIKDLKIDDDEVLIVNSMFRFMQVRDGTLPTDSPRNQVLNLIRQIKPKGFIIGILNVSYSPFFTTRFKKVLSLYSMLFDMFDTLVPRDDEGRQLMERVLLARPIFNLIACEGQDQVERPETYKQWHKRISQAGFRLLSMDQDIVKDCNAKVKSGYHEGFFVQEESGWLLQGWKGRINYGLSVWEPKLE</sequence>
<dbReference type="Proteomes" id="UP001151287">
    <property type="component" value="Unassembled WGS sequence"/>
</dbReference>
<evidence type="ECO:0000256" key="2">
    <source>
        <dbReference type="ARBA" id="ARBA00023163"/>
    </source>
</evidence>
<feature type="region of interest" description="Leucine repeat II (LRII)" evidence="3">
    <location>
        <begin position="429"/>
        <end position="461"/>
    </location>
</feature>
<reference evidence="4" key="1">
    <citation type="journal article" date="2022" name="Cell">
        <title>Repeat-based holocentromeres influence genome architecture and karyotype evolution.</title>
        <authorList>
            <person name="Hofstatter P.G."/>
            <person name="Thangavel G."/>
            <person name="Lux T."/>
            <person name="Neumann P."/>
            <person name="Vondrak T."/>
            <person name="Novak P."/>
            <person name="Zhang M."/>
            <person name="Costa L."/>
            <person name="Castellani M."/>
            <person name="Scott A."/>
            <person name="Toegelov H."/>
            <person name="Fuchs J."/>
            <person name="Mata-Sucre Y."/>
            <person name="Dias Y."/>
            <person name="Vanzela A.L.L."/>
            <person name="Huettel B."/>
            <person name="Almeida C.C.S."/>
            <person name="Simkova H."/>
            <person name="Souza G."/>
            <person name="Pedrosa-Harand A."/>
            <person name="Macas J."/>
            <person name="Mayer K.F.X."/>
            <person name="Houben A."/>
            <person name="Marques A."/>
        </authorList>
    </citation>
    <scope>NUCLEOTIDE SEQUENCE</scope>
    <source>
        <strain evidence="4">RhyBre1mFocal</strain>
    </source>
</reference>
<evidence type="ECO:0000313" key="5">
    <source>
        <dbReference type="Proteomes" id="UP001151287"/>
    </source>
</evidence>
<feature type="region of interest" description="Leucine repeat I (LRI)" evidence="3">
    <location>
        <begin position="269"/>
        <end position="329"/>
    </location>
</feature>
<keyword evidence="2" id="KW-0804">Transcription</keyword>
<organism evidence="4 5">
    <name type="scientific">Rhynchospora breviuscula</name>
    <dbReference type="NCBI Taxonomy" id="2022672"/>
    <lineage>
        <taxon>Eukaryota</taxon>
        <taxon>Viridiplantae</taxon>
        <taxon>Streptophyta</taxon>
        <taxon>Embryophyta</taxon>
        <taxon>Tracheophyta</taxon>
        <taxon>Spermatophyta</taxon>
        <taxon>Magnoliopsida</taxon>
        <taxon>Liliopsida</taxon>
        <taxon>Poales</taxon>
        <taxon>Cyperaceae</taxon>
        <taxon>Cyperoideae</taxon>
        <taxon>Rhynchosporeae</taxon>
        <taxon>Rhynchospora</taxon>
    </lineage>
</organism>
<evidence type="ECO:0000256" key="3">
    <source>
        <dbReference type="PROSITE-ProRule" id="PRU01191"/>
    </source>
</evidence>
<keyword evidence="1" id="KW-0805">Transcription regulation</keyword>
<dbReference type="PROSITE" id="PS50985">
    <property type="entry name" value="GRAS"/>
    <property type="match status" value="1"/>
</dbReference>
<feature type="region of interest" description="VHIID" evidence="3">
    <location>
        <begin position="348"/>
        <end position="413"/>
    </location>
</feature>
<comment type="similarity">
    <text evidence="3">Belongs to the GRAS family.</text>
</comment>
<dbReference type="EMBL" id="JAMQYH010000003">
    <property type="protein sequence ID" value="KAJ1695465.1"/>
    <property type="molecule type" value="Genomic_DNA"/>
</dbReference>
<name>A0A9Q0CKJ3_9POAL</name>
<dbReference type="Pfam" id="PF03514">
    <property type="entry name" value="GRAS"/>
    <property type="match status" value="1"/>
</dbReference>
<feature type="region of interest" description="SAW" evidence="3">
    <location>
        <begin position="566"/>
        <end position="641"/>
    </location>
</feature>
<evidence type="ECO:0008006" key="6">
    <source>
        <dbReference type="Google" id="ProtNLM"/>
    </source>
</evidence>
<dbReference type="OrthoDB" id="605033at2759"/>
<proteinExistence type="inferred from homology"/>
<gene>
    <name evidence="4" type="ORF">LUZ63_012163</name>
</gene>
<comment type="caution">
    <text evidence="4">The sequence shown here is derived from an EMBL/GenBank/DDBJ whole genome shotgun (WGS) entry which is preliminary data.</text>
</comment>
<evidence type="ECO:0000256" key="1">
    <source>
        <dbReference type="ARBA" id="ARBA00023015"/>
    </source>
</evidence>
<evidence type="ECO:0000313" key="4">
    <source>
        <dbReference type="EMBL" id="KAJ1695465.1"/>
    </source>
</evidence>
<comment type="caution">
    <text evidence="3">Lacks conserved residue(s) required for the propagation of feature annotation.</text>
</comment>
<keyword evidence="5" id="KW-1185">Reference proteome</keyword>
<dbReference type="InterPro" id="IPR005202">
    <property type="entry name" value="TF_GRAS"/>
</dbReference>
<accession>A0A9Q0CKJ3</accession>